<evidence type="ECO:0000313" key="2">
    <source>
        <dbReference type="EMBL" id="SHI65127.1"/>
    </source>
</evidence>
<evidence type="ECO:0000256" key="1">
    <source>
        <dbReference type="SAM" id="Phobius"/>
    </source>
</evidence>
<keyword evidence="1" id="KW-0472">Membrane</keyword>
<feature type="transmembrane region" description="Helical" evidence="1">
    <location>
        <begin position="16"/>
        <end position="40"/>
    </location>
</feature>
<keyword evidence="1" id="KW-1133">Transmembrane helix</keyword>
<organism evidence="2 3">
    <name type="scientific">Rubritalea squalenifaciens DSM 18772</name>
    <dbReference type="NCBI Taxonomy" id="1123071"/>
    <lineage>
        <taxon>Bacteria</taxon>
        <taxon>Pseudomonadati</taxon>
        <taxon>Verrucomicrobiota</taxon>
        <taxon>Verrucomicrobiia</taxon>
        <taxon>Verrucomicrobiales</taxon>
        <taxon>Rubritaleaceae</taxon>
        <taxon>Rubritalea</taxon>
    </lineage>
</organism>
<accession>A0A1M6CVU0</accession>
<dbReference type="EMBL" id="FQYR01000002">
    <property type="protein sequence ID" value="SHI65127.1"/>
    <property type="molecule type" value="Genomic_DNA"/>
</dbReference>
<keyword evidence="3" id="KW-1185">Reference proteome</keyword>
<reference evidence="2 3" key="1">
    <citation type="submission" date="2016-11" db="EMBL/GenBank/DDBJ databases">
        <authorList>
            <person name="Jaros S."/>
            <person name="Januszkiewicz K."/>
            <person name="Wedrychowicz H."/>
        </authorList>
    </citation>
    <scope>NUCLEOTIDE SEQUENCE [LARGE SCALE GENOMIC DNA]</scope>
    <source>
        <strain evidence="2 3">DSM 18772</strain>
    </source>
</reference>
<evidence type="ECO:0000313" key="3">
    <source>
        <dbReference type="Proteomes" id="UP000184510"/>
    </source>
</evidence>
<dbReference type="STRING" id="1123071.SAMN02745181_0581"/>
<proteinExistence type="predicted"/>
<name>A0A1M6CVU0_9BACT</name>
<protein>
    <submittedName>
        <fullName evidence="2">Uncharacterized protein</fullName>
    </submittedName>
</protein>
<dbReference type="AlphaFoldDB" id="A0A1M6CVU0"/>
<keyword evidence="1" id="KW-0812">Transmembrane</keyword>
<gene>
    <name evidence="2" type="ORF">SAMN02745181_0581</name>
</gene>
<sequence length="56" mass="6415">MIHTLATWADAIPDEAAWALLLLLLLLPGLVLFGLGWLIWRLFPRKQQAPNHKKDQ</sequence>
<dbReference type="InParanoid" id="A0A1M6CVU0"/>
<dbReference type="Proteomes" id="UP000184510">
    <property type="component" value="Unassembled WGS sequence"/>
</dbReference>
<dbReference type="RefSeq" id="WP_159434759.1">
    <property type="nucleotide sequence ID" value="NZ_FQYR01000002.1"/>
</dbReference>